<dbReference type="GO" id="GO:0005178">
    <property type="term" value="F:integrin binding"/>
    <property type="evidence" value="ECO:0007669"/>
    <property type="project" value="InterPro"/>
</dbReference>
<keyword evidence="2 11" id="KW-0812">Transmembrane</keyword>
<name>H0X405_OTOGA</name>
<dbReference type="SUPFAM" id="SSF48726">
    <property type="entry name" value="Immunoglobulin"/>
    <property type="match status" value="2"/>
</dbReference>
<dbReference type="eggNOG" id="ENOG502TF7V">
    <property type="taxonomic scope" value="Eukaryota"/>
</dbReference>
<keyword evidence="4" id="KW-0677">Repeat</keyword>
<feature type="domain" description="Intercellular adhesion molecule N-terminal" evidence="13">
    <location>
        <begin position="48"/>
        <end position="135"/>
    </location>
</feature>
<evidence type="ECO:0000256" key="1">
    <source>
        <dbReference type="ARBA" id="ARBA00004479"/>
    </source>
</evidence>
<sequence length="269" mass="29213">MGSLFPLSLLLLLATAYWRSASVLGRPAKQEQSPKDNPPAPSRTSAPFWVRISPESVAVQPGGSVWFNCSSSCPLPQNSSLYTQLRRGKTFSGPAWVSYQLLDVRTWSSDVRCFVTCSGETRGATARITTYRAPHSVTMEPPVLENGKYTLRCHVTRVFPVGFLVVTLRCGLRAIYSESLERFTRLDPANVTLIHTFPAGPRDFGQPVTCLACLNLDGLVVCSSSAPITLTLAWSSASKALASTSSAALVGILLIVAAAYLRKRLVMWS</sequence>
<dbReference type="FunCoup" id="H0X405">
    <property type="interactions" value="578"/>
</dbReference>
<evidence type="ECO:0000256" key="11">
    <source>
        <dbReference type="SAM" id="Phobius"/>
    </source>
</evidence>
<evidence type="ECO:0000256" key="6">
    <source>
        <dbReference type="ARBA" id="ARBA00022989"/>
    </source>
</evidence>
<evidence type="ECO:0000256" key="9">
    <source>
        <dbReference type="ARBA" id="ARBA00023180"/>
    </source>
</evidence>
<evidence type="ECO:0000256" key="8">
    <source>
        <dbReference type="ARBA" id="ARBA00023157"/>
    </source>
</evidence>
<evidence type="ECO:0000256" key="2">
    <source>
        <dbReference type="ARBA" id="ARBA00022692"/>
    </source>
</evidence>
<evidence type="ECO:0000256" key="7">
    <source>
        <dbReference type="ARBA" id="ARBA00023136"/>
    </source>
</evidence>
<keyword evidence="9" id="KW-0325">Glycoprotein</keyword>
<keyword evidence="8" id="KW-1015">Disulfide bond</keyword>
<dbReference type="InParanoid" id="H0X405"/>
<feature type="chain" id="PRO_5003545416" evidence="12">
    <location>
        <begin position="26"/>
        <end position="269"/>
    </location>
</feature>
<feature type="transmembrane region" description="Helical" evidence="11">
    <location>
        <begin position="240"/>
        <end position="261"/>
    </location>
</feature>
<evidence type="ECO:0000256" key="10">
    <source>
        <dbReference type="ARBA" id="ARBA00023319"/>
    </source>
</evidence>
<dbReference type="PANTHER" id="PTHR13771">
    <property type="entry name" value="INTERCELLULAR ADHESION MOLECULE"/>
    <property type="match status" value="1"/>
</dbReference>
<dbReference type="Ensembl" id="ENSOGAT00000011063.2">
    <property type="protein sequence ID" value="ENSOGAP00000009899.2"/>
    <property type="gene ID" value="ENSOGAG00000011058.2"/>
</dbReference>
<keyword evidence="7 11" id="KW-0472">Membrane</keyword>
<dbReference type="AlphaFoldDB" id="H0X405"/>
<dbReference type="GO" id="GO:0005886">
    <property type="term" value="C:plasma membrane"/>
    <property type="evidence" value="ECO:0007669"/>
    <property type="project" value="TreeGrafter"/>
</dbReference>
<dbReference type="EMBL" id="AAQR03140837">
    <property type="status" value="NOT_ANNOTATED_CDS"/>
    <property type="molecule type" value="Genomic_DNA"/>
</dbReference>
<keyword evidence="6 11" id="KW-1133">Transmembrane helix</keyword>
<comment type="subcellular location">
    <subcellularLocation>
        <location evidence="1">Membrane</location>
        <topology evidence="1">Single-pass type I membrane protein</topology>
    </subcellularLocation>
</comment>
<keyword evidence="3 12" id="KW-0732">Signal</keyword>
<keyword evidence="15" id="KW-1185">Reference proteome</keyword>
<dbReference type="GeneTree" id="ENSGT00940000162431"/>
<dbReference type="InterPro" id="IPR013768">
    <property type="entry name" value="ICAM_N"/>
</dbReference>
<organism evidence="14 15">
    <name type="scientific">Otolemur garnettii</name>
    <name type="common">Small-eared galago</name>
    <name type="synonym">Garnett's greater bushbaby</name>
    <dbReference type="NCBI Taxonomy" id="30611"/>
    <lineage>
        <taxon>Eukaryota</taxon>
        <taxon>Metazoa</taxon>
        <taxon>Chordata</taxon>
        <taxon>Craniata</taxon>
        <taxon>Vertebrata</taxon>
        <taxon>Euteleostomi</taxon>
        <taxon>Mammalia</taxon>
        <taxon>Eutheria</taxon>
        <taxon>Euarchontoglires</taxon>
        <taxon>Primates</taxon>
        <taxon>Strepsirrhini</taxon>
        <taxon>Lorisiformes</taxon>
        <taxon>Galagidae</taxon>
        <taxon>Otolemur</taxon>
    </lineage>
</organism>
<reference evidence="15" key="1">
    <citation type="submission" date="2011-03" db="EMBL/GenBank/DDBJ databases">
        <title>Version 3 of the genome sequence of Otolemur garnettii (Bushbaby).</title>
        <authorList>
            <consortium name="The Broad Institute Genome Sequencing Platform"/>
            <person name="Di Palma F."/>
            <person name="Johnson J."/>
            <person name="Lander E.S."/>
            <person name="Lindblad-Toh K."/>
            <person name="Jaffe D.B."/>
            <person name="Gnerre S."/>
            <person name="MacCallum I."/>
            <person name="Przybylski D."/>
            <person name="Ribeiro F.J."/>
            <person name="Burton J.N."/>
            <person name="Walker B.J."/>
            <person name="Sharpe T."/>
            <person name="Hall G."/>
        </authorList>
    </citation>
    <scope>NUCLEOTIDE SEQUENCE [LARGE SCALE GENOMIC DNA]</scope>
</reference>
<evidence type="ECO:0000259" key="13">
    <source>
        <dbReference type="Pfam" id="PF03921"/>
    </source>
</evidence>
<dbReference type="PANTHER" id="PTHR13771:SF8">
    <property type="entry name" value="INTERCELLULAR ADHESION MOLECULE 4"/>
    <property type="match status" value="1"/>
</dbReference>
<dbReference type="InterPro" id="IPR047012">
    <property type="entry name" value="ICAM_VCAM"/>
</dbReference>
<protein>
    <submittedName>
        <fullName evidence="14">Intercellular adhesion molecule 4 (Landsteiner-Wiener blood group)</fullName>
    </submittedName>
</protein>
<dbReference type="OMA" id="QPVICHT"/>
<dbReference type="Pfam" id="PF03921">
    <property type="entry name" value="ICAM_N"/>
    <property type="match status" value="1"/>
</dbReference>
<proteinExistence type="predicted"/>
<feature type="signal peptide" evidence="12">
    <location>
        <begin position="1"/>
        <end position="25"/>
    </location>
</feature>
<keyword evidence="10" id="KW-0393">Immunoglobulin domain</keyword>
<reference evidence="14" key="2">
    <citation type="submission" date="2025-08" db="UniProtKB">
        <authorList>
            <consortium name="Ensembl"/>
        </authorList>
    </citation>
    <scope>IDENTIFICATION</scope>
</reference>
<dbReference type="HOGENOM" id="CLU_1165526_0_0_1"/>
<dbReference type="GO" id="GO:0007155">
    <property type="term" value="P:cell adhesion"/>
    <property type="evidence" value="ECO:0007669"/>
    <property type="project" value="UniProtKB-KW"/>
</dbReference>
<evidence type="ECO:0000256" key="5">
    <source>
        <dbReference type="ARBA" id="ARBA00022889"/>
    </source>
</evidence>
<dbReference type="Gene3D" id="2.60.40.10">
    <property type="entry name" value="Immunoglobulins"/>
    <property type="match status" value="2"/>
</dbReference>
<accession>H0X405</accession>
<dbReference type="InterPro" id="IPR036179">
    <property type="entry name" value="Ig-like_dom_sf"/>
</dbReference>
<evidence type="ECO:0000313" key="15">
    <source>
        <dbReference type="Proteomes" id="UP000005225"/>
    </source>
</evidence>
<evidence type="ECO:0000256" key="4">
    <source>
        <dbReference type="ARBA" id="ARBA00022737"/>
    </source>
</evidence>
<evidence type="ECO:0000256" key="3">
    <source>
        <dbReference type="ARBA" id="ARBA00022729"/>
    </source>
</evidence>
<gene>
    <name evidence="14" type="primary">ICAM4</name>
</gene>
<dbReference type="InterPro" id="IPR013783">
    <property type="entry name" value="Ig-like_fold"/>
</dbReference>
<keyword evidence="5" id="KW-0130">Cell adhesion</keyword>
<dbReference type="STRING" id="30611.ENSOGAP00000009899"/>
<reference evidence="14" key="3">
    <citation type="submission" date="2025-09" db="UniProtKB">
        <authorList>
            <consortium name="Ensembl"/>
        </authorList>
    </citation>
    <scope>IDENTIFICATION</scope>
</reference>
<dbReference type="FunFam" id="2.60.40.10:FF:000194">
    <property type="entry name" value="Intercellular adhesion molecule 1"/>
    <property type="match status" value="1"/>
</dbReference>
<evidence type="ECO:0000313" key="14">
    <source>
        <dbReference type="Ensembl" id="ENSOGAP00000009899.2"/>
    </source>
</evidence>
<evidence type="ECO:0000256" key="12">
    <source>
        <dbReference type="SAM" id="SignalP"/>
    </source>
</evidence>
<dbReference type="Proteomes" id="UP000005225">
    <property type="component" value="Unassembled WGS sequence"/>
</dbReference>